<organism evidence="1 2">
    <name type="scientific">Chryseobacterium edaphi</name>
    <dbReference type="NCBI Taxonomy" id="2976532"/>
    <lineage>
        <taxon>Bacteria</taxon>
        <taxon>Pseudomonadati</taxon>
        <taxon>Bacteroidota</taxon>
        <taxon>Flavobacteriia</taxon>
        <taxon>Flavobacteriales</taxon>
        <taxon>Weeksellaceae</taxon>
        <taxon>Chryseobacterium group</taxon>
        <taxon>Chryseobacterium</taxon>
    </lineage>
</organism>
<proteinExistence type="predicted"/>
<accession>A0ABT2W6L7</accession>
<name>A0ABT2W6L7_9FLAO</name>
<dbReference type="RefSeq" id="WP_263003308.1">
    <property type="nucleotide sequence ID" value="NZ_JAOTEM010000002.1"/>
</dbReference>
<evidence type="ECO:0000313" key="1">
    <source>
        <dbReference type="EMBL" id="MCU7617856.1"/>
    </source>
</evidence>
<dbReference type="EMBL" id="JAOTEM010000002">
    <property type="protein sequence ID" value="MCU7617856.1"/>
    <property type="molecule type" value="Genomic_DNA"/>
</dbReference>
<sequence length="189" mass="22597">MLLDYERKALYFEVKGDYNEALKLYYQIKTTDSVSDLSKRSNNKIDYLLPICRKETVDKLKGKWKLKKKLRNEDTDIIFTSLIVFTDEKIIFIEDTSCNEKEVSSQDLLIEAYPQKTDSDFPTIRFGKNEVWVLSFREINNEKRLILEQRVDKNGDKHFTLDERRMIKNPLKRKKALDDEVHIYYVKIK</sequence>
<keyword evidence="2" id="KW-1185">Reference proteome</keyword>
<protein>
    <recommendedName>
        <fullName evidence="3">Lipocalin-like domain-containing protein</fullName>
    </recommendedName>
</protein>
<evidence type="ECO:0000313" key="2">
    <source>
        <dbReference type="Proteomes" id="UP001208649"/>
    </source>
</evidence>
<gene>
    <name evidence="1" type="ORF">NZ698_11655</name>
</gene>
<dbReference type="Proteomes" id="UP001208649">
    <property type="component" value="Unassembled WGS sequence"/>
</dbReference>
<reference evidence="2" key="1">
    <citation type="submission" date="2023-07" db="EMBL/GenBank/DDBJ databases">
        <title>Chryseobacterium sp. strain PBS4-4 Genome sequencing and assembly.</title>
        <authorList>
            <person name="Jung Y."/>
        </authorList>
    </citation>
    <scope>NUCLEOTIDE SEQUENCE [LARGE SCALE GENOMIC DNA]</scope>
    <source>
        <strain evidence="2">PBS4-4</strain>
    </source>
</reference>
<comment type="caution">
    <text evidence="1">The sequence shown here is derived from an EMBL/GenBank/DDBJ whole genome shotgun (WGS) entry which is preliminary data.</text>
</comment>
<evidence type="ECO:0008006" key="3">
    <source>
        <dbReference type="Google" id="ProtNLM"/>
    </source>
</evidence>